<name>A0A1G6IAL3_9PSEU</name>
<reference evidence="1 2" key="1">
    <citation type="submission" date="2016-10" db="EMBL/GenBank/DDBJ databases">
        <authorList>
            <person name="de Groot N.N."/>
        </authorList>
    </citation>
    <scope>NUCLEOTIDE SEQUENCE [LARGE SCALE GENOMIC DNA]</scope>
    <source>
        <strain evidence="1 2">CGMCC 4.5506</strain>
    </source>
</reference>
<dbReference type="RefSeq" id="WP_245865939.1">
    <property type="nucleotide sequence ID" value="NZ_CP016353.1"/>
</dbReference>
<dbReference type="STRING" id="530584.SAMN05421630_101157"/>
<proteinExistence type="predicted"/>
<evidence type="ECO:0000313" key="2">
    <source>
        <dbReference type="Proteomes" id="UP000199494"/>
    </source>
</evidence>
<gene>
    <name evidence="1" type="ORF">SAMN05421630_101157</name>
</gene>
<dbReference type="Proteomes" id="UP000199494">
    <property type="component" value="Unassembled WGS sequence"/>
</dbReference>
<dbReference type="GO" id="GO:0003677">
    <property type="term" value="F:DNA binding"/>
    <property type="evidence" value="ECO:0007669"/>
    <property type="project" value="InterPro"/>
</dbReference>
<dbReference type="CDD" id="cd00093">
    <property type="entry name" value="HTH_XRE"/>
    <property type="match status" value="1"/>
</dbReference>
<protein>
    <submittedName>
        <fullName evidence="1">Uncharacterized protein</fullName>
    </submittedName>
</protein>
<sequence length="182" mass="19572">MAESVVDRNRKQQIEWYGEPLGDRLGRLIDRLDVSQAGLAGILGISAPMLSQLMSGNRAKISNPAVFSRLLSVEALATDAGFDDLPAREIKERLAAIQAEPMTSTTSIRVLAPETAHSDPVGGIQALLREIASAAEIEHAASILDADYPELAELLRVYGAGRASEAREHFARTLAPKNNTSQ</sequence>
<dbReference type="InterPro" id="IPR001387">
    <property type="entry name" value="Cro/C1-type_HTH"/>
</dbReference>
<keyword evidence="2" id="KW-1185">Reference proteome</keyword>
<evidence type="ECO:0000313" key="1">
    <source>
        <dbReference type="EMBL" id="SDC03470.1"/>
    </source>
</evidence>
<accession>A0A1G6IAL3</accession>
<dbReference type="SUPFAM" id="SSF47413">
    <property type="entry name" value="lambda repressor-like DNA-binding domains"/>
    <property type="match status" value="1"/>
</dbReference>
<dbReference type="AlphaFoldDB" id="A0A1G6IAL3"/>
<dbReference type="InterPro" id="IPR010982">
    <property type="entry name" value="Lambda_DNA-bd_dom_sf"/>
</dbReference>
<dbReference type="EMBL" id="FMZE01000001">
    <property type="protein sequence ID" value="SDC03470.1"/>
    <property type="molecule type" value="Genomic_DNA"/>
</dbReference>
<organism evidence="1 2">
    <name type="scientific">Prauserella marina</name>
    <dbReference type="NCBI Taxonomy" id="530584"/>
    <lineage>
        <taxon>Bacteria</taxon>
        <taxon>Bacillati</taxon>
        <taxon>Actinomycetota</taxon>
        <taxon>Actinomycetes</taxon>
        <taxon>Pseudonocardiales</taxon>
        <taxon>Pseudonocardiaceae</taxon>
        <taxon>Prauserella</taxon>
    </lineage>
</organism>